<keyword evidence="4" id="KW-0677">Repeat</keyword>
<dbReference type="SUPFAM" id="SSF54631">
    <property type="entry name" value="CBS-domain pair"/>
    <property type="match status" value="1"/>
</dbReference>
<dbReference type="GO" id="GO:0005247">
    <property type="term" value="F:voltage-gated chloride channel activity"/>
    <property type="evidence" value="ECO:0007669"/>
    <property type="project" value="TreeGrafter"/>
</dbReference>
<dbReference type="InterPro" id="IPR046342">
    <property type="entry name" value="CBS_dom_sf"/>
</dbReference>
<dbReference type="EMBL" id="CAJFDI010000004">
    <property type="protein sequence ID" value="CAD5228245.1"/>
    <property type="molecule type" value="Genomic_DNA"/>
</dbReference>
<dbReference type="Proteomes" id="UP000659654">
    <property type="component" value="Unassembled WGS sequence"/>
</dbReference>
<dbReference type="PANTHER" id="PTHR45720">
    <property type="entry name" value="CHLORIDE CHANNEL PROTEIN 2"/>
    <property type="match status" value="1"/>
</dbReference>
<dbReference type="CDD" id="cd03683">
    <property type="entry name" value="ClC_1_like"/>
    <property type="match status" value="1"/>
</dbReference>
<dbReference type="Gene3D" id="1.10.3080.10">
    <property type="entry name" value="Clc chloride channel"/>
    <property type="match status" value="1"/>
</dbReference>
<evidence type="ECO:0000256" key="2">
    <source>
        <dbReference type="ARBA" id="ARBA00022448"/>
    </source>
</evidence>
<dbReference type="PRINTS" id="PR00762">
    <property type="entry name" value="CLCHANNEL"/>
</dbReference>
<feature type="transmembrane region" description="Helical" evidence="9">
    <location>
        <begin position="332"/>
        <end position="352"/>
    </location>
</feature>
<evidence type="ECO:0000256" key="1">
    <source>
        <dbReference type="ARBA" id="ARBA00004141"/>
    </source>
</evidence>
<keyword evidence="3 9" id="KW-0812">Transmembrane</keyword>
<feature type="transmembrane region" description="Helical" evidence="9">
    <location>
        <begin position="429"/>
        <end position="448"/>
    </location>
</feature>
<proteinExistence type="predicted"/>
<feature type="transmembrane region" description="Helical" evidence="9">
    <location>
        <begin position="460"/>
        <end position="487"/>
    </location>
</feature>
<evidence type="ECO:0000313" key="15">
    <source>
        <dbReference type="WBParaSite" id="BXY_1153800.1"/>
    </source>
</evidence>
<dbReference type="SUPFAM" id="SSF81340">
    <property type="entry name" value="Clc chloride channel"/>
    <property type="match status" value="1"/>
</dbReference>
<dbReference type="eggNOG" id="KOG0476">
    <property type="taxonomic scope" value="Eukaryota"/>
</dbReference>
<evidence type="ECO:0000256" key="8">
    <source>
        <dbReference type="ARBA" id="ARBA00023214"/>
    </source>
</evidence>
<organism evidence="13 15">
    <name type="scientific">Bursaphelenchus xylophilus</name>
    <name type="common">Pinewood nematode worm</name>
    <name type="synonym">Aphelenchoides xylophilus</name>
    <dbReference type="NCBI Taxonomy" id="6326"/>
    <lineage>
        <taxon>Eukaryota</taxon>
        <taxon>Metazoa</taxon>
        <taxon>Ecdysozoa</taxon>
        <taxon>Nematoda</taxon>
        <taxon>Chromadorea</taxon>
        <taxon>Rhabditida</taxon>
        <taxon>Tylenchina</taxon>
        <taxon>Tylenchomorpha</taxon>
        <taxon>Aphelenchoidea</taxon>
        <taxon>Aphelenchoididae</taxon>
        <taxon>Bursaphelenchus</taxon>
    </lineage>
</organism>
<dbReference type="PANTHER" id="PTHR45720:SF5">
    <property type="entry name" value="CHLORIDE CHANNEL PROTEIN"/>
    <property type="match status" value="1"/>
</dbReference>
<dbReference type="FunFam" id="1.10.3080.10:FF:000020">
    <property type="entry name" value="Chloride channel protein"/>
    <property type="match status" value="1"/>
</dbReference>
<dbReference type="Proteomes" id="UP000095284">
    <property type="component" value="Unplaced"/>
</dbReference>
<keyword evidence="2" id="KW-0813">Transport</keyword>
<dbReference type="InterPro" id="IPR000644">
    <property type="entry name" value="CBS_dom"/>
</dbReference>
<evidence type="ECO:0000256" key="6">
    <source>
        <dbReference type="ARBA" id="ARBA00023065"/>
    </source>
</evidence>
<dbReference type="InterPro" id="IPR001807">
    <property type="entry name" value="ClC"/>
</dbReference>
<protein>
    <submittedName>
        <fullName evidence="11">(pine wood nematode) hypothetical protein</fullName>
    </submittedName>
    <submittedName>
        <fullName evidence="15">Chloride channel protein</fullName>
    </submittedName>
</protein>
<feature type="transmembrane region" description="Helical" evidence="9">
    <location>
        <begin position="290"/>
        <end position="311"/>
    </location>
</feature>
<keyword evidence="14" id="KW-1185">Reference proteome</keyword>
<evidence type="ECO:0000256" key="5">
    <source>
        <dbReference type="ARBA" id="ARBA00022989"/>
    </source>
</evidence>
<evidence type="ECO:0000256" key="7">
    <source>
        <dbReference type="ARBA" id="ARBA00023136"/>
    </source>
</evidence>
<sequence length="792" mass="87516">MEKTEGSEMLANSGGYEKQRDVMESTSMLSDHDPDNETFFRRHRSNLIHFLVEDWFISAMLGIITAILSILVDIGYEYLNHSKVIIYDLAMDISYIVGYGAWSLYTMSLVLCAAMMCKYISRQAIGSGIPEVKVIMNGFMLQNYLTFKTLMTKIFGLTLTLGSGLPLGKEGPFVHMGAIVATLLSKATKRFHQNAFYTNEGRDAEILSRGCAVGIACTFSAPAGAVMYAIECTHKYFAVTSYWRSFFAATCAALLFRFANGVIIPPNMSGCIVAYYQTSFPNEVFVVEEVPVFALIGLLCGLLGAAFILLHKTVHKFVHTNKYFQKCFGTDKFAFTIFVAFVVAFITFPGGMGKYVHGRYTFHESLSDLISNCTWSLYGTNNTRACGHDLVYRWSTDKTLPSPDFFPTLFLTVPFCLTLAVPNGIFIPAFVLGACGGRIIGEIMVLLFPEGMRGPGGPQIYPGLYAVVGAAAYTGAVTHSLSIAVIVCETTGQLSPLLPVLIALMIANAVASFLQPNIYESIIILKKYPHLAELPPSRISVHTLKVEQIMVKDIVYIHTGMTYRELREMLISTPQLRSYPLVNNDDDRILLGSVSRKYLNFMLTVKIGADPTLLKKRLLKRSSCGNMYSNNLLLQNITTGSTLLSSSPLHEARRQSVKHTLYRSHKSKDLDCLGLNSTCDPYENLEKTIDVNSLAIDSAPFQLVLGTSLYKVHTLFSLLGLNHAYVTNRGRLVGVVALRELRLALADIYVKGAVPLDCSSSSINRINNHVEDTDDAEIMRPTEGSAEIENTC</sequence>
<accession>A0A1I7SES8</accession>
<evidence type="ECO:0000313" key="14">
    <source>
        <dbReference type="Proteomes" id="UP000659654"/>
    </source>
</evidence>
<evidence type="ECO:0000313" key="12">
    <source>
        <dbReference type="EMBL" id="CAG9118769.1"/>
    </source>
</evidence>
<keyword evidence="8" id="KW-0868">Chloride</keyword>
<feature type="transmembrane region" description="Helical" evidence="9">
    <location>
        <begin position="405"/>
        <end position="422"/>
    </location>
</feature>
<dbReference type="SMR" id="A0A1I7SES8"/>
<keyword evidence="7 9" id="KW-0472">Membrane</keyword>
<feature type="transmembrane region" description="Helical" evidence="9">
    <location>
        <begin position="50"/>
        <end position="76"/>
    </location>
</feature>
<reference evidence="15" key="1">
    <citation type="submission" date="2016-11" db="UniProtKB">
        <authorList>
            <consortium name="WormBaseParasite"/>
        </authorList>
    </citation>
    <scope>IDENTIFICATION</scope>
</reference>
<reference evidence="12" key="2">
    <citation type="submission" date="2020-08" db="EMBL/GenBank/DDBJ databases">
        <authorList>
            <person name="Kikuchi T."/>
        </authorList>
    </citation>
    <scope>NUCLEOTIDE SEQUENCE</scope>
    <source>
        <strain evidence="11">Ka4C1</strain>
    </source>
</reference>
<evidence type="ECO:0000256" key="9">
    <source>
        <dbReference type="SAM" id="Phobius"/>
    </source>
</evidence>
<comment type="subcellular location">
    <subcellularLocation>
        <location evidence="1">Membrane</location>
        <topology evidence="1">Multi-pass membrane protein</topology>
    </subcellularLocation>
</comment>
<dbReference type="InterPro" id="IPR050970">
    <property type="entry name" value="Cl_channel_volt-gated"/>
</dbReference>
<dbReference type="OrthoDB" id="4564at2759"/>
<dbReference type="Proteomes" id="UP000582659">
    <property type="component" value="Unassembled WGS sequence"/>
</dbReference>
<evidence type="ECO:0000256" key="4">
    <source>
        <dbReference type="ARBA" id="ARBA00022737"/>
    </source>
</evidence>
<dbReference type="Pfam" id="PF00571">
    <property type="entry name" value="CBS"/>
    <property type="match status" value="1"/>
</dbReference>
<evidence type="ECO:0000313" key="13">
    <source>
        <dbReference type="Proteomes" id="UP000095284"/>
    </source>
</evidence>
<dbReference type="Pfam" id="PF00654">
    <property type="entry name" value="Voltage_CLC"/>
    <property type="match status" value="1"/>
</dbReference>
<feature type="transmembrane region" description="Helical" evidence="9">
    <location>
        <begin position="494"/>
        <end position="514"/>
    </location>
</feature>
<feature type="transmembrane region" description="Helical" evidence="9">
    <location>
        <begin position="96"/>
        <end position="117"/>
    </location>
</feature>
<dbReference type="InterPro" id="IPR014743">
    <property type="entry name" value="Cl-channel_core"/>
</dbReference>
<keyword evidence="6" id="KW-0406">Ion transport</keyword>
<dbReference type="Gene3D" id="3.10.580.10">
    <property type="entry name" value="CBS-domain"/>
    <property type="match status" value="1"/>
</dbReference>
<evidence type="ECO:0000313" key="11">
    <source>
        <dbReference type="EMBL" id="CAD5228245.1"/>
    </source>
</evidence>
<feature type="domain" description="CBS" evidence="10">
    <location>
        <begin position="546"/>
        <end position="597"/>
    </location>
</feature>
<evidence type="ECO:0000259" key="10">
    <source>
        <dbReference type="Pfam" id="PF00571"/>
    </source>
</evidence>
<dbReference type="EMBL" id="CAJFCV020000004">
    <property type="protein sequence ID" value="CAG9118769.1"/>
    <property type="molecule type" value="Genomic_DNA"/>
</dbReference>
<dbReference type="CDD" id="cd04591">
    <property type="entry name" value="CBS_pair_voltage-gated_CLC_euk_bac"/>
    <property type="match status" value="1"/>
</dbReference>
<evidence type="ECO:0000256" key="3">
    <source>
        <dbReference type="ARBA" id="ARBA00022692"/>
    </source>
</evidence>
<name>A0A1I7SES8_BURXY</name>
<gene>
    <name evidence="11" type="ORF">BXYJ_LOCUS10348</name>
</gene>
<dbReference type="WBParaSite" id="BXY_1153800.1">
    <property type="protein sequence ID" value="BXY_1153800.1"/>
    <property type="gene ID" value="BXY_1153800"/>
</dbReference>
<keyword evidence="5 9" id="KW-1133">Transmembrane helix</keyword>
<dbReference type="AlphaFoldDB" id="A0A1I7SES8"/>
<dbReference type="GO" id="GO:0005886">
    <property type="term" value="C:plasma membrane"/>
    <property type="evidence" value="ECO:0007669"/>
    <property type="project" value="TreeGrafter"/>
</dbReference>